<name>A0A512BRT3_9HYPH</name>
<evidence type="ECO:0000256" key="4">
    <source>
        <dbReference type="ARBA" id="ARBA00023136"/>
    </source>
</evidence>
<accession>A0A512BRT3</accession>
<keyword evidence="3 5" id="KW-1133">Transmembrane helix</keyword>
<evidence type="ECO:0000256" key="5">
    <source>
        <dbReference type="SAM" id="Phobius"/>
    </source>
</evidence>
<evidence type="ECO:0000256" key="1">
    <source>
        <dbReference type="ARBA" id="ARBA00004127"/>
    </source>
</evidence>
<feature type="domain" description="DUF1232" evidence="6">
    <location>
        <begin position="40"/>
        <end position="76"/>
    </location>
</feature>
<dbReference type="OrthoDB" id="9804184at2"/>
<dbReference type="AlphaFoldDB" id="A0A512BRT3"/>
<evidence type="ECO:0000313" key="7">
    <source>
        <dbReference type="EMBL" id="GEO14690.1"/>
    </source>
</evidence>
<evidence type="ECO:0000256" key="3">
    <source>
        <dbReference type="ARBA" id="ARBA00022989"/>
    </source>
</evidence>
<keyword evidence="4 5" id="KW-0472">Membrane</keyword>
<proteinExistence type="predicted"/>
<comment type="subcellular location">
    <subcellularLocation>
        <location evidence="1">Endomembrane system</location>
        <topology evidence="1">Multi-pass membrane protein</topology>
    </subcellularLocation>
</comment>
<sequence length="134" mass="14842">MDRPKRTGVFARLRSWAKAIKTDVVALYLAVRHPHVPWYAKLAAATVAAYALSPIDLIPDFIPVLGYLDDVILVPLGILLAVRLIPSGLMDELRATARQRAQRPVSQVGALAIVILWIAAAILLLWAFWPRRVS</sequence>
<gene>
    <name evidence="7" type="ORF">MAE02_23860</name>
</gene>
<dbReference type="Proteomes" id="UP000321085">
    <property type="component" value="Unassembled WGS sequence"/>
</dbReference>
<dbReference type="EMBL" id="BJYU01000028">
    <property type="protein sequence ID" value="GEO14690.1"/>
    <property type="molecule type" value="Genomic_DNA"/>
</dbReference>
<comment type="caution">
    <text evidence="7">The sequence shown here is derived from an EMBL/GenBank/DDBJ whole genome shotgun (WGS) entry which is preliminary data.</text>
</comment>
<organism evidence="7 8">
    <name type="scientific">Microvirga aerophila</name>
    <dbReference type="NCBI Taxonomy" id="670291"/>
    <lineage>
        <taxon>Bacteria</taxon>
        <taxon>Pseudomonadati</taxon>
        <taxon>Pseudomonadota</taxon>
        <taxon>Alphaproteobacteria</taxon>
        <taxon>Hyphomicrobiales</taxon>
        <taxon>Methylobacteriaceae</taxon>
        <taxon>Microvirga</taxon>
    </lineage>
</organism>
<protein>
    <submittedName>
        <fullName evidence="7">Membrane protein</fullName>
    </submittedName>
</protein>
<keyword evidence="2 5" id="KW-0812">Transmembrane</keyword>
<dbReference type="RefSeq" id="WP_114186986.1">
    <property type="nucleotide sequence ID" value="NZ_BJYU01000028.1"/>
</dbReference>
<dbReference type="Pfam" id="PF06803">
    <property type="entry name" value="DUF1232"/>
    <property type="match status" value="1"/>
</dbReference>
<reference evidence="7 8" key="1">
    <citation type="submission" date="2019-07" db="EMBL/GenBank/DDBJ databases">
        <title>Whole genome shotgun sequence of Microvirga aerophila NBRC 106136.</title>
        <authorList>
            <person name="Hosoyama A."/>
            <person name="Uohara A."/>
            <person name="Ohji S."/>
            <person name="Ichikawa N."/>
        </authorList>
    </citation>
    <scope>NUCLEOTIDE SEQUENCE [LARGE SCALE GENOMIC DNA]</scope>
    <source>
        <strain evidence="7 8">NBRC 106136</strain>
    </source>
</reference>
<evidence type="ECO:0000259" key="6">
    <source>
        <dbReference type="Pfam" id="PF06803"/>
    </source>
</evidence>
<dbReference type="GO" id="GO:0012505">
    <property type="term" value="C:endomembrane system"/>
    <property type="evidence" value="ECO:0007669"/>
    <property type="project" value="UniProtKB-SubCell"/>
</dbReference>
<feature type="transmembrane region" description="Helical" evidence="5">
    <location>
        <begin position="105"/>
        <end position="129"/>
    </location>
</feature>
<dbReference type="InterPro" id="IPR010652">
    <property type="entry name" value="DUF1232"/>
</dbReference>
<keyword evidence="8" id="KW-1185">Reference proteome</keyword>
<evidence type="ECO:0000256" key="2">
    <source>
        <dbReference type="ARBA" id="ARBA00022692"/>
    </source>
</evidence>
<evidence type="ECO:0000313" key="8">
    <source>
        <dbReference type="Proteomes" id="UP000321085"/>
    </source>
</evidence>